<dbReference type="AlphaFoldDB" id="A0A4Y2G8F4"/>
<evidence type="ECO:0000313" key="3">
    <source>
        <dbReference type="Proteomes" id="UP000499080"/>
    </source>
</evidence>
<protein>
    <submittedName>
        <fullName evidence="2">Uncharacterized protein</fullName>
    </submittedName>
</protein>
<organism evidence="2 3">
    <name type="scientific">Araneus ventricosus</name>
    <name type="common">Orbweaver spider</name>
    <name type="synonym">Epeira ventricosa</name>
    <dbReference type="NCBI Taxonomy" id="182803"/>
    <lineage>
        <taxon>Eukaryota</taxon>
        <taxon>Metazoa</taxon>
        <taxon>Ecdysozoa</taxon>
        <taxon>Arthropoda</taxon>
        <taxon>Chelicerata</taxon>
        <taxon>Arachnida</taxon>
        <taxon>Araneae</taxon>
        <taxon>Araneomorphae</taxon>
        <taxon>Entelegynae</taxon>
        <taxon>Araneoidea</taxon>
        <taxon>Araneidae</taxon>
        <taxon>Araneus</taxon>
    </lineage>
</organism>
<keyword evidence="3" id="KW-1185">Reference proteome</keyword>
<comment type="caution">
    <text evidence="2">The sequence shown here is derived from an EMBL/GenBank/DDBJ whole genome shotgun (WGS) entry which is preliminary data.</text>
</comment>
<feature type="region of interest" description="Disordered" evidence="1">
    <location>
        <begin position="1"/>
        <end position="49"/>
    </location>
</feature>
<sequence>MSLLSSGTCSGTRKKNSGDVPTWLVTSGQPRNERCPAVRGKNENGAPIPARRLKAFPSALSISLCRDNSDLPEVTSRGNARHSGKRRKCVGGSSHRRQNSGEGRQLREWQPFQWKRRQRKVLLCGERLISEGSDFVPICCCVLEFHDPFIRLQH</sequence>
<feature type="compositionally biased region" description="Basic and acidic residues" evidence="1">
    <location>
        <begin position="31"/>
        <end position="42"/>
    </location>
</feature>
<dbReference type="EMBL" id="BGPR01001280">
    <property type="protein sequence ID" value="GBM50000.1"/>
    <property type="molecule type" value="Genomic_DNA"/>
</dbReference>
<name>A0A4Y2G8F4_ARAVE</name>
<accession>A0A4Y2G8F4</accession>
<feature type="compositionally biased region" description="Polar residues" evidence="1">
    <location>
        <begin position="1"/>
        <end position="11"/>
    </location>
</feature>
<reference evidence="2 3" key="1">
    <citation type="journal article" date="2019" name="Sci. Rep.">
        <title>Orb-weaving spider Araneus ventricosus genome elucidates the spidroin gene catalogue.</title>
        <authorList>
            <person name="Kono N."/>
            <person name="Nakamura H."/>
            <person name="Ohtoshi R."/>
            <person name="Moran D.A.P."/>
            <person name="Shinohara A."/>
            <person name="Yoshida Y."/>
            <person name="Fujiwara M."/>
            <person name="Mori M."/>
            <person name="Tomita M."/>
            <person name="Arakawa K."/>
        </authorList>
    </citation>
    <scope>NUCLEOTIDE SEQUENCE [LARGE SCALE GENOMIC DNA]</scope>
</reference>
<dbReference type="Proteomes" id="UP000499080">
    <property type="component" value="Unassembled WGS sequence"/>
</dbReference>
<evidence type="ECO:0000313" key="2">
    <source>
        <dbReference type="EMBL" id="GBM50000.1"/>
    </source>
</evidence>
<evidence type="ECO:0000256" key="1">
    <source>
        <dbReference type="SAM" id="MobiDB-lite"/>
    </source>
</evidence>
<feature type="region of interest" description="Disordered" evidence="1">
    <location>
        <begin position="73"/>
        <end position="104"/>
    </location>
</feature>
<gene>
    <name evidence="2" type="ORF">AVEN_210108_1</name>
</gene>
<feature type="compositionally biased region" description="Basic residues" evidence="1">
    <location>
        <begin position="79"/>
        <end position="98"/>
    </location>
</feature>
<proteinExistence type="predicted"/>